<dbReference type="CDD" id="cd07591">
    <property type="entry name" value="BAR_Rvs161p"/>
    <property type="match status" value="1"/>
</dbReference>
<dbReference type="PANTHER" id="PTHR47174">
    <property type="entry name" value="BRIDGING INTEGRATOR 3"/>
    <property type="match status" value="1"/>
</dbReference>
<dbReference type="InterPro" id="IPR037429">
    <property type="entry name" value="Rvs161/Hob3_BAR"/>
</dbReference>
<dbReference type="Proteomes" id="UP000324748">
    <property type="component" value="Unassembled WGS sequence"/>
</dbReference>
<dbReference type="EMBL" id="VDEP01000147">
    <property type="protein sequence ID" value="KAA1127882.1"/>
    <property type="molecule type" value="Genomic_DNA"/>
</dbReference>
<dbReference type="InterPro" id="IPR027267">
    <property type="entry name" value="AH/BAR_dom_sf"/>
</dbReference>
<accession>A0A5B0Q209</accession>
<evidence type="ECO:0000313" key="7">
    <source>
        <dbReference type="EMBL" id="KAA1127882.1"/>
    </source>
</evidence>
<evidence type="ECO:0000256" key="2">
    <source>
        <dbReference type="ARBA" id="ARBA00022490"/>
    </source>
</evidence>
<dbReference type="FunFam" id="1.20.1270.60:FF:000014">
    <property type="entry name" value="Protein hob3, variant"/>
    <property type="match status" value="1"/>
</dbReference>
<comment type="subcellular location">
    <subcellularLocation>
        <location evidence="1">Cytoplasm</location>
        <location evidence="1">Cytoskeleton</location>
    </subcellularLocation>
</comment>
<dbReference type="GO" id="GO:1990528">
    <property type="term" value="C:Rvs161p-Rvs167p complex"/>
    <property type="evidence" value="ECO:0007669"/>
    <property type="project" value="TreeGrafter"/>
</dbReference>
<evidence type="ECO:0000256" key="1">
    <source>
        <dbReference type="ARBA" id="ARBA00004245"/>
    </source>
</evidence>
<organism evidence="6 8">
    <name type="scientific">Puccinia graminis f. sp. tritici</name>
    <dbReference type="NCBI Taxonomy" id="56615"/>
    <lineage>
        <taxon>Eukaryota</taxon>
        <taxon>Fungi</taxon>
        <taxon>Dikarya</taxon>
        <taxon>Basidiomycota</taxon>
        <taxon>Pucciniomycotina</taxon>
        <taxon>Pucciniomycetes</taxon>
        <taxon>Pucciniales</taxon>
        <taxon>Pucciniaceae</taxon>
        <taxon>Puccinia</taxon>
    </lineage>
</organism>
<dbReference type="InterPro" id="IPR004148">
    <property type="entry name" value="BAR_dom"/>
</dbReference>
<comment type="caution">
    <text evidence="6">The sequence shown here is derived from an EMBL/GenBank/DDBJ whole genome shotgun (WGS) entry which is preliminary data.</text>
</comment>
<evidence type="ECO:0000256" key="3">
    <source>
        <dbReference type="ARBA" id="ARBA00023212"/>
    </source>
</evidence>
<evidence type="ECO:0000256" key="4">
    <source>
        <dbReference type="SAM" id="MobiDB-lite"/>
    </source>
</evidence>
<feature type="domain" description="BAR" evidence="5">
    <location>
        <begin position="125"/>
        <end position="345"/>
    </location>
</feature>
<keyword evidence="3" id="KW-0206">Cytoskeleton</keyword>
<dbReference type="PANTHER" id="PTHR47174:SF3">
    <property type="entry name" value="BRIDGING INTEGRATOR 3"/>
    <property type="match status" value="1"/>
</dbReference>
<keyword evidence="2" id="KW-0963">Cytoplasm</keyword>
<dbReference type="Gene3D" id="1.20.1270.60">
    <property type="entry name" value="Arfaptin homology (AH) domain/BAR domain"/>
    <property type="match status" value="1"/>
</dbReference>
<dbReference type="Pfam" id="PF03114">
    <property type="entry name" value="BAR"/>
    <property type="match status" value="1"/>
</dbReference>
<feature type="region of interest" description="Disordered" evidence="4">
    <location>
        <begin position="1"/>
        <end position="25"/>
    </location>
</feature>
<keyword evidence="8" id="KW-1185">Reference proteome</keyword>
<dbReference type="InterPro" id="IPR046982">
    <property type="entry name" value="BIN3/RVS161-like"/>
</dbReference>
<dbReference type="GO" id="GO:0030479">
    <property type="term" value="C:actin cortical patch"/>
    <property type="evidence" value="ECO:0007669"/>
    <property type="project" value="TreeGrafter"/>
</dbReference>
<dbReference type="SMART" id="SM00721">
    <property type="entry name" value="BAR"/>
    <property type="match status" value="1"/>
</dbReference>
<gene>
    <name evidence="6" type="ORF">PGT21_002489</name>
    <name evidence="7" type="ORF">PGTUg99_002939</name>
</gene>
<name>A0A5B0Q209_PUCGR</name>
<dbReference type="GO" id="GO:0006897">
    <property type="term" value="P:endocytosis"/>
    <property type="evidence" value="ECO:0007669"/>
    <property type="project" value="InterPro"/>
</dbReference>
<dbReference type="AlphaFoldDB" id="A0A5B0Q209"/>
<dbReference type="SUPFAM" id="SSF103657">
    <property type="entry name" value="BAR/IMD domain-like"/>
    <property type="match status" value="1"/>
</dbReference>
<evidence type="ECO:0000313" key="8">
    <source>
        <dbReference type="Proteomes" id="UP000324748"/>
    </source>
</evidence>
<sequence>MIEDGQGDISKRANLNDVAESPADRSPLPGYGTCMSICRIRSVQGPGSWEICGDPHGWTSRFHRPLVQPFDTYIQTSTINRTNICLEANRHLSKPQHQNFKESNIKINMSWSGFKKTVNRAGTTLMQKTGQLEKTTDREFQEHENRFKTMEKNSLVLQKEAKAYLDSMRAMTSAQTRVGETIDNFYGDSSEAAIASNSYKRAVEELDEIAIRELDTPYRSTVLEPVGRFCSYFTEINSTLAKRHKKLLDYDAARTKVRKLAEKPSDDPSKLIRAEKECDDAKQIFKAYNDSLIKELPEIVDLRIPYLDPCFEAMVRLQLRFHESGYDKLGGVQRYFSESVRDDYANGQLDNQVETALQEMRELAICGLP</sequence>
<dbReference type="OrthoDB" id="446293at2759"/>
<evidence type="ECO:0000259" key="5">
    <source>
        <dbReference type="PROSITE" id="PS51021"/>
    </source>
</evidence>
<dbReference type="PROSITE" id="PS51021">
    <property type="entry name" value="BAR"/>
    <property type="match status" value="1"/>
</dbReference>
<dbReference type="GO" id="GO:0043332">
    <property type="term" value="C:mating projection tip"/>
    <property type="evidence" value="ECO:0007669"/>
    <property type="project" value="TreeGrafter"/>
</dbReference>
<dbReference type="Proteomes" id="UP000325313">
    <property type="component" value="Unassembled WGS sequence"/>
</dbReference>
<dbReference type="GO" id="GO:0007015">
    <property type="term" value="P:actin filament organization"/>
    <property type="evidence" value="ECO:0007669"/>
    <property type="project" value="InterPro"/>
</dbReference>
<proteinExistence type="predicted"/>
<protein>
    <recommendedName>
        <fullName evidence="5">BAR domain-containing protein</fullName>
    </recommendedName>
</protein>
<dbReference type="GO" id="GO:0008289">
    <property type="term" value="F:lipid binding"/>
    <property type="evidence" value="ECO:0007669"/>
    <property type="project" value="TreeGrafter"/>
</dbReference>
<evidence type="ECO:0000313" key="9">
    <source>
        <dbReference type="Proteomes" id="UP000325313"/>
    </source>
</evidence>
<dbReference type="GO" id="GO:0031097">
    <property type="term" value="C:medial cortex"/>
    <property type="evidence" value="ECO:0007669"/>
    <property type="project" value="TreeGrafter"/>
</dbReference>
<dbReference type="GO" id="GO:0051666">
    <property type="term" value="P:actin cortical patch localization"/>
    <property type="evidence" value="ECO:0007669"/>
    <property type="project" value="InterPro"/>
</dbReference>
<dbReference type="EMBL" id="VSWC01000029">
    <property type="protein sequence ID" value="KAA1107109.1"/>
    <property type="molecule type" value="Genomic_DNA"/>
</dbReference>
<dbReference type="GO" id="GO:0097320">
    <property type="term" value="P:plasma membrane tubulation"/>
    <property type="evidence" value="ECO:0007669"/>
    <property type="project" value="TreeGrafter"/>
</dbReference>
<evidence type="ECO:0000313" key="6">
    <source>
        <dbReference type="EMBL" id="KAA1107109.1"/>
    </source>
</evidence>
<reference evidence="8 9" key="1">
    <citation type="submission" date="2019-05" db="EMBL/GenBank/DDBJ databases">
        <title>Emergence of the Ug99 lineage of the wheat stem rust pathogen through somatic hybridization.</title>
        <authorList>
            <person name="Li F."/>
            <person name="Upadhyaya N.M."/>
            <person name="Sperschneider J."/>
            <person name="Matny O."/>
            <person name="Nguyen-Phuc H."/>
            <person name="Mago R."/>
            <person name="Raley C."/>
            <person name="Miller M.E."/>
            <person name="Silverstein K.A.T."/>
            <person name="Henningsen E."/>
            <person name="Hirsch C.D."/>
            <person name="Visser B."/>
            <person name="Pretorius Z.A."/>
            <person name="Steffenson B.J."/>
            <person name="Schwessinger B."/>
            <person name="Dodds P.N."/>
            <person name="Figueroa M."/>
        </authorList>
    </citation>
    <scope>NUCLEOTIDE SEQUENCE [LARGE SCALE GENOMIC DNA]</scope>
    <source>
        <strain evidence="6">21-0</strain>
        <strain evidence="7 9">Ug99</strain>
    </source>
</reference>